<dbReference type="GO" id="GO:0030422">
    <property type="term" value="P:siRNA processing"/>
    <property type="evidence" value="ECO:0007669"/>
    <property type="project" value="TreeGrafter"/>
</dbReference>
<dbReference type="InterPro" id="IPR036085">
    <property type="entry name" value="PAZ_dom_sf"/>
</dbReference>
<evidence type="ECO:0000256" key="6">
    <source>
        <dbReference type="ARBA" id="ARBA00022759"/>
    </source>
</evidence>
<evidence type="ECO:0000256" key="9">
    <source>
        <dbReference type="ARBA" id="ARBA00023211"/>
    </source>
</evidence>
<dbReference type="SUPFAM" id="SSF52540">
    <property type="entry name" value="P-loop containing nucleoside triphosphate hydrolases"/>
    <property type="match status" value="1"/>
</dbReference>
<dbReference type="CDD" id="cd18034">
    <property type="entry name" value="DEXHc_dicer"/>
    <property type="match status" value="1"/>
</dbReference>
<dbReference type="Pfam" id="PF00271">
    <property type="entry name" value="Helicase_C"/>
    <property type="match status" value="1"/>
</dbReference>
<evidence type="ECO:0000256" key="3">
    <source>
        <dbReference type="ARBA" id="ARBA00022722"/>
    </source>
</evidence>
<evidence type="ECO:0000259" key="14">
    <source>
        <dbReference type="PROSITE" id="PS51194"/>
    </source>
</evidence>
<dbReference type="SUPFAM" id="SSF101690">
    <property type="entry name" value="PAZ domain"/>
    <property type="match status" value="1"/>
</dbReference>
<protein>
    <submittedName>
        <fullName evidence="15">Uncharacterized protein</fullName>
    </submittedName>
</protein>
<dbReference type="InterPro" id="IPR011545">
    <property type="entry name" value="DEAD/DEAH_box_helicase_dom"/>
</dbReference>
<reference evidence="15 16" key="1">
    <citation type="submission" date="2019-09" db="EMBL/GenBank/DDBJ databases">
        <authorList>
            <person name="Ou C."/>
        </authorList>
    </citation>
    <scope>NUCLEOTIDE SEQUENCE [LARGE SCALE GENOMIC DNA]</scope>
    <source>
        <strain evidence="15">S2</strain>
        <tissue evidence="15">Leaf</tissue>
    </source>
</reference>
<proteinExistence type="inferred from homology"/>
<dbReference type="Pfam" id="PF00270">
    <property type="entry name" value="DEAD"/>
    <property type="match status" value="1"/>
</dbReference>
<evidence type="ECO:0000259" key="11">
    <source>
        <dbReference type="PROSITE" id="PS50142"/>
    </source>
</evidence>
<dbReference type="PANTHER" id="PTHR14950">
    <property type="entry name" value="DICER-RELATED"/>
    <property type="match status" value="1"/>
</dbReference>
<dbReference type="OrthoDB" id="6513042at2759"/>
<accession>A0A5N5HYC9</accession>
<dbReference type="InterPro" id="IPR027417">
    <property type="entry name" value="P-loop_NTPase"/>
</dbReference>
<reference evidence="16" key="2">
    <citation type="submission" date="2019-10" db="EMBL/GenBank/DDBJ databases">
        <title>A de novo genome assembly of a pear dwarfing rootstock.</title>
        <authorList>
            <person name="Wang F."/>
            <person name="Wang J."/>
            <person name="Li S."/>
            <person name="Zhang Y."/>
            <person name="Fang M."/>
            <person name="Ma L."/>
            <person name="Zhao Y."/>
            <person name="Jiang S."/>
        </authorList>
    </citation>
    <scope>NUCLEOTIDE SEQUENCE [LARGE SCALE GENOMIC DNA]</scope>
</reference>
<keyword evidence="6" id="KW-0255">Endonuclease</keyword>
<dbReference type="Proteomes" id="UP000327157">
    <property type="component" value="Chromosome 12"/>
</dbReference>
<comment type="similarity">
    <text evidence="10">Belongs to the helicase family. Dicer subfamily.</text>
</comment>
<dbReference type="Gene3D" id="1.10.1520.10">
    <property type="entry name" value="Ribonuclease III domain"/>
    <property type="match status" value="1"/>
</dbReference>
<evidence type="ECO:0000256" key="8">
    <source>
        <dbReference type="ARBA" id="ARBA00022840"/>
    </source>
</evidence>
<sequence length="995" mass="113542">MEMQRIYLFQPKCYQLEALEKAIKQNTIVFLETGSGKTLIAIMLLRSYAYMLRKPSQLITVFLVPQVVLVTQQAEAVKMHTDLKVGMYWGDIGVDLWDADTWKEQTDKYEVLVMTPAILLSNLRRSFIQLSMIKVLIMDECHHARGNHPYACIMKEFFHRQLHSGESNLPRIFGMTASPIKSKVGKSQSSYWKVIQELETLMNSKVYTCVSESVAAKSIPHSTPKFKFYRPEETPCALYAHLTNKLNTLRENLIVSLKSLELCESTSDSISKRIMKNSSALTFCSEELGVWMSSKAAWSLSHKEIDLFDWEKLDWLGETTVKSFILEAYQAFISLLPSGTSLKDLRCIIFVERVITSIVVQSLLCEFLPKCTDWKTKYIAGNNSGVQLQSRTKQNEIVEEFRNGMVNIIVATSILEEGLDFQSCNLVVRFDPSSTVCSFIQSRGRARMQNSDYVLMVNGYFKLAPRWDNETGILHLPKSCPIRDIHQLHNIGALTDNLGPDIVVEEAKQENGSEPYDDEQPSYVPFELVKPWCSNDSSILYRCYLIELKQNFCYEIPVSKFVPGTRSELDHDIANISFDLEVDRGTITVNLKAAGQIHLSSEQVLLCRRFQITIFRTLLDHSLQKLEEVLGRFSLGQNLGIDYPLLPEARIQRRPLVFDWECAVSMLFPYEEHSKEHIDFSLSDNCSHVLHTKNGVVCTCVIRNSLVCTPHNGLLYSITSLFDNLNGNSLMKLRDGQVLTYKLYYATRYGINLNFDQQLLLKGKRIFEVQNYLQRCRKEKVKESSHTVELPPELCSVIISALSISSLYSFSFVLEAITTKSCQEKLHLESLEALEDSFLKYAACQQAFKTHQNNHEGLLSIKKGKIVSNAALLKHGCDRKLPGFIRNESFDPKKWIMPGDYKSVADAVEALISKFLSTDGEIAAIYFMNWIGIKVDFDHIPHKRHFQVQAEKLIDIQHLESLLNYSFRDPSLLVEALTLGSYMLPEIPGCYQVCF</sequence>
<dbReference type="GO" id="GO:0003723">
    <property type="term" value="F:RNA binding"/>
    <property type="evidence" value="ECO:0007669"/>
    <property type="project" value="InterPro"/>
</dbReference>
<keyword evidence="5" id="KW-0547">Nucleotide-binding</keyword>
<dbReference type="GO" id="GO:0005737">
    <property type="term" value="C:cytoplasm"/>
    <property type="evidence" value="ECO:0007669"/>
    <property type="project" value="TreeGrafter"/>
</dbReference>
<dbReference type="SMART" id="SM00487">
    <property type="entry name" value="DEXDc"/>
    <property type="match status" value="1"/>
</dbReference>
<feature type="domain" description="PAZ" evidence="12">
    <location>
        <begin position="669"/>
        <end position="799"/>
    </location>
</feature>
<comment type="cofactor">
    <cofactor evidence="2">
        <name>Mg(2+)</name>
        <dbReference type="ChEBI" id="CHEBI:18420"/>
    </cofactor>
</comment>
<evidence type="ECO:0000259" key="13">
    <source>
        <dbReference type="PROSITE" id="PS51192"/>
    </source>
</evidence>
<evidence type="ECO:0000313" key="15">
    <source>
        <dbReference type="EMBL" id="KAB2631192.1"/>
    </source>
</evidence>
<evidence type="ECO:0000256" key="10">
    <source>
        <dbReference type="ARBA" id="ARBA00035116"/>
    </source>
</evidence>
<evidence type="ECO:0000256" key="1">
    <source>
        <dbReference type="ARBA" id="ARBA00001936"/>
    </source>
</evidence>
<dbReference type="PROSITE" id="PS50821">
    <property type="entry name" value="PAZ"/>
    <property type="match status" value="1"/>
</dbReference>
<dbReference type="CDD" id="cd00593">
    <property type="entry name" value="RIBOc"/>
    <property type="match status" value="1"/>
</dbReference>
<evidence type="ECO:0000313" key="16">
    <source>
        <dbReference type="Proteomes" id="UP000327157"/>
    </source>
</evidence>
<evidence type="ECO:0000256" key="5">
    <source>
        <dbReference type="ARBA" id="ARBA00022741"/>
    </source>
</evidence>
<comment type="cofactor">
    <cofactor evidence="1">
        <name>Mn(2+)</name>
        <dbReference type="ChEBI" id="CHEBI:29035"/>
    </cofactor>
</comment>
<dbReference type="SMART" id="SM00949">
    <property type="entry name" value="PAZ"/>
    <property type="match status" value="1"/>
</dbReference>
<dbReference type="SMART" id="SM00535">
    <property type="entry name" value="RIBOc"/>
    <property type="match status" value="1"/>
</dbReference>
<dbReference type="InterPro" id="IPR003100">
    <property type="entry name" value="PAZ_dom"/>
</dbReference>
<comment type="caution">
    <text evidence="15">The sequence shown here is derived from an EMBL/GenBank/DDBJ whole genome shotgun (WGS) entry which is preliminary data.</text>
</comment>
<dbReference type="PROSITE" id="PS51194">
    <property type="entry name" value="HELICASE_CTER"/>
    <property type="match status" value="1"/>
</dbReference>
<feature type="domain" description="Helicase C-terminal" evidence="14">
    <location>
        <begin position="327"/>
        <end position="510"/>
    </location>
</feature>
<dbReference type="FunFam" id="3.40.50.300:FF:000705">
    <property type="entry name" value="Endoribonuclease dicer-like protein"/>
    <property type="match status" value="1"/>
</dbReference>
<name>A0A5N5HYC9_9ROSA</name>
<dbReference type="PROSITE" id="PS51192">
    <property type="entry name" value="HELICASE_ATP_BIND_1"/>
    <property type="match status" value="1"/>
</dbReference>
<evidence type="ECO:0000259" key="12">
    <source>
        <dbReference type="PROSITE" id="PS50821"/>
    </source>
</evidence>
<dbReference type="Gene3D" id="3.40.50.300">
    <property type="entry name" value="P-loop containing nucleotide triphosphate hydrolases"/>
    <property type="match status" value="2"/>
</dbReference>
<evidence type="ECO:0000256" key="7">
    <source>
        <dbReference type="ARBA" id="ARBA00022801"/>
    </source>
</evidence>
<dbReference type="PANTHER" id="PTHR14950:SF70">
    <property type="entry name" value="ENDORIBONUCLEASE DICER HOMOLOG 2"/>
    <property type="match status" value="1"/>
</dbReference>
<reference evidence="15 16" key="3">
    <citation type="submission" date="2019-11" db="EMBL/GenBank/DDBJ databases">
        <title>A de novo genome assembly of a pear dwarfing rootstock.</title>
        <authorList>
            <person name="Wang F."/>
            <person name="Wang J."/>
            <person name="Li S."/>
            <person name="Zhang Y."/>
            <person name="Fang M."/>
            <person name="Ma L."/>
            <person name="Zhao Y."/>
            <person name="Jiang S."/>
        </authorList>
    </citation>
    <scope>NUCLEOTIDE SEQUENCE [LARGE SCALE GENOMIC DNA]</scope>
    <source>
        <strain evidence="15">S2</strain>
        <tissue evidence="15">Leaf</tissue>
    </source>
</reference>
<feature type="domain" description="RNase III" evidence="11">
    <location>
        <begin position="802"/>
        <end position="920"/>
    </location>
</feature>
<dbReference type="InterPro" id="IPR001650">
    <property type="entry name" value="Helicase_C-like"/>
</dbReference>
<dbReference type="GO" id="GO:0005524">
    <property type="term" value="F:ATP binding"/>
    <property type="evidence" value="ECO:0007669"/>
    <property type="project" value="UniProtKB-KW"/>
</dbReference>
<keyword evidence="7" id="KW-0378">Hydrolase</keyword>
<dbReference type="InterPro" id="IPR014001">
    <property type="entry name" value="Helicase_ATP-bd"/>
</dbReference>
<dbReference type="AlphaFoldDB" id="A0A5N5HYC9"/>
<keyword evidence="8" id="KW-0067">ATP-binding</keyword>
<evidence type="ECO:0000256" key="4">
    <source>
        <dbReference type="ARBA" id="ARBA00022737"/>
    </source>
</evidence>
<keyword evidence="3" id="KW-0540">Nuclease</keyword>
<keyword evidence="9" id="KW-0464">Manganese</keyword>
<gene>
    <name evidence="15" type="ORF">D8674_008711</name>
</gene>
<dbReference type="Pfam" id="PF00636">
    <property type="entry name" value="Ribonuclease_3"/>
    <property type="match status" value="1"/>
</dbReference>
<dbReference type="Pfam" id="PF02170">
    <property type="entry name" value="PAZ"/>
    <property type="match status" value="1"/>
</dbReference>
<dbReference type="EMBL" id="SMOL01000143">
    <property type="protein sequence ID" value="KAB2631192.1"/>
    <property type="molecule type" value="Genomic_DNA"/>
</dbReference>
<dbReference type="SUPFAM" id="SSF69065">
    <property type="entry name" value="RNase III domain-like"/>
    <property type="match status" value="1"/>
</dbReference>
<keyword evidence="4" id="KW-0677">Repeat</keyword>
<keyword evidence="16" id="KW-1185">Reference proteome</keyword>
<evidence type="ECO:0000256" key="2">
    <source>
        <dbReference type="ARBA" id="ARBA00001946"/>
    </source>
</evidence>
<dbReference type="InterPro" id="IPR000999">
    <property type="entry name" value="RNase_III_dom"/>
</dbReference>
<dbReference type="InterPro" id="IPR036389">
    <property type="entry name" value="RNase_III_sf"/>
</dbReference>
<dbReference type="PROSITE" id="PS50142">
    <property type="entry name" value="RNASE_3_2"/>
    <property type="match status" value="1"/>
</dbReference>
<dbReference type="Gene3D" id="2.170.260.10">
    <property type="entry name" value="paz domain"/>
    <property type="match status" value="1"/>
</dbReference>
<dbReference type="GO" id="GO:0004525">
    <property type="term" value="F:ribonuclease III activity"/>
    <property type="evidence" value="ECO:0007669"/>
    <property type="project" value="InterPro"/>
</dbReference>
<feature type="domain" description="Helicase ATP-binding" evidence="13">
    <location>
        <begin position="18"/>
        <end position="197"/>
    </location>
</feature>
<organism evidence="15 16">
    <name type="scientific">Pyrus ussuriensis x Pyrus communis</name>
    <dbReference type="NCBI Taxonomy" id="2448454"/>
    <lineage>
        <taxon>Eukaryota</taxon>
        <taxon>Viridiplantae</taxon>
        <taxon>Streptophyta</taxon>
        <taxon>Embryophyta</taxon>
        <taxon>Tracheophyta</taxon>
        <taxon>Spermatophyta</taxon>
        <taxon>Magnoliopsida</taxon>
        <taxon>eudicotyledons</taxon>
        <taxon>Gunneridae</taxon>
        <taxon>Pentapetalae</taxon>
        <taxon>rosids</taxon>
        <taxon>fabids</taxon>
        <taxon>Rosales</taxon>
        <taxon>Rosaceae</taxon>
        <taxon>Amygdaloideae</taxon>
        <taxon>Maleae</taxon>
        <taxon>Pyrus</taxon>
    </lineage>
</organism>
<dbReference type="GO" id="GO:0005634">
    <property type="term" value="C:nucleus"/>
    <property type="evidence" value="ECO:0007669"/>
    <property type="project" value="TreeGrafter"/>
</dbReference>
<dbReference type="SMART" id="SM00490">
    <property type="entry name" value="HELICc"/>
    <property type="match status" value="1"/>
</dbReference>